<proteinExistence type="predicted"/>
<dbReference type="RefSeq" id="WP_204681032.1">
    <property type="nucleotide sequence ID" value="NZ_BSNR01000015.1"/>
</dbReference>
<protein>
    <recommendedName>
        <fullName evidence="4">Type II secretion system protein</fullName>
    </recommendedName>
</protein>
<gene>
    <name evidence="2" type="ORF">ISP19_08985</name>
</gene>
<evidence type="ECO:0008006" key="4">
    <source>
        <dbReference type="Google" id="ProtNLM"/>
    </source>
</evidence>
<dbReference type="EMBL" id="JADIKE010000034">
    <property type="protein sequence ID" value="MBM7125513.1"/>
    <property type="molecule type" value="Genomic_DNA"/>
</dbReference>
<evidence type="ECO:0000313" key="3">
    <source>
        <dbReference type="Proteomes" id="UP001430149"/>
    </source>
</evidence>
<keyword evidence="1" id="KW-0472">Membrane</keyword>
<evidence type="ECO:0000313" key="2">
    <source>
        <dbReference type="EMBL" id="MBM7125513.1"/>
    </source>
</evidence>
<keyword evidence="1" id="KW-1133">Transmembrane helix</keyword>
<sequence length="146" mass="16140">MSAGRLLLIVASAVVLVAVLSGLYVVGSPAHQRKLRMDDERVVALRMASGLVHQYWVQHSALPDDLSATSIQTHWQNDPATGKPYVYSQLGKDSYSLCATFDLASDGQQRIDAPSYQYVPFGVAWRHPAGPHCFQFRAENQGEPRE</sequence>
<dbReference type="Proteomes" id="UP001430149">
    <property type="component" value="Unassembled WGS sequence"/>
</dbReference>
<keyword evidence="1" id="KW-0812">Transmembrane</keyword>
<keyword evidence="3" id="KW-1185">Reference proteome</keyword>
<evidence type="ECO:0000256" key="1">
    <source>
        <dbReference type="SAM" id="Phobius"/>
    </source>
</evidence>
<reference evidence="2" key="1">
    <citation type="submission" date="2020-10" db="EMBL/GenBank/DDBJ databases">
        <title>Phylogeny of dyella-like bacteria.</title>
        <authorList>
            <person name="Fu J."/>
        </authorList>
    </citation>
    <scope>NUCLEOTIDE SEQUENCE</scope>
    <source>
        <strain evidence="2">DHOC52</strain>
    </source>
</reference>
<comment type="caution">
    <text evidence="2">The sequence shown here is derived from an EMBL/GenBank/DDBJ whole genome shotgun (WGS) entry which is preliminary data.</text>
</comment>
<accession>A0ABS2K5E1</accession>
<name>A0ABS2K5E1_9GAMM</name>
<organism evidence="2 3">
    <name type="scientific">Dyella flava</name>
    <dbReference type="NCBI Taxonomy" id="1920170"/>
    <lineage>
        <taxon>Bacteria</taxon>
        <taxon>Pseudomonadati</taxon>
        <taxon>Pseudomonadota</taxon>
        <taxon>Gammaproteobacteria</taxon>
        <taxon>Lysobacterales</taxon>
        <taxon>Rhodanobacteraceae</taxon>
        <taxon>Dyella</taxon>
    </lineage>
</organism>
<feature type="transmembrane region" description="Helical" evidence="1">
    <location>
        <begin position="6"/>
        <end position="27"/>
    </location>
</feature>